<dbReference type="SUPFAM" id="SSF51569">
    <property type="entry name" value="Aldolase"/>
    <property type="match status" value="1"/>
</dbReference>
<proteinExistence type="predicted"/>
<dbReference type="Pfam" id="PF00566">
    <property type="entry name" value="RabGAP-TBC"/>
    <property type="match status" value="1"/>
</dbReference>
<dbReference type="InterPro" id="IPR001763">
    <property type="entry name" value="Rhodanese-like_dom"/>
</dbReference>
<evidence type="ECO:0000313" key="5">
    <source>
        <dbReference type="EMBL" id="KPM08375.1"/>
    </source>
</evidence>
<dbReference type="VEuPathDB" id="VectorBase:SSCA007168"/>
<evidence type="ECO:0000256" key="4">
    <source>
        <dbReference type="ARBA" id="ARBA00023034"/>
    </source>
</evidence>
<dbReference type="Gene3D" id="3.20.20.70">
    <property type="entry name" value="Aldolase class I"/>
    <property type="match status" value="1"/>
</dbReference>
<dbReference type="AlphaFoldDB" id="A0A132ACR9"/>
<dbReference type="Gene3D" id="3.40.250.10">
    <property type="entry name" value="Rhodanese-like domain"/>
    <property type="match status" value="1"/>
</dbReference>
<dbReference type="UniPathway" id="UPA00002">
    <property type="reaction ID" value="UER00468"/>
</dbReference>
<dbReference type="InterPro" id="IPR002915">
    <property type="entry name" value="DeoC/FbaB/LacD_aldolase"/>
</dbReference>
<dbReference type="GO" id="GO:0009264">
    <property type="term" value="P:deoxyribonucleotide catabolic process"/>
    <property type="evidence" value="ECO:0007669"/>
    <property type="project" value="InterPro"/>
</dbReference>
<dbReference type="GO" id="GO:0005829">
    <property type="term" value="C:cytosol"/>
    <property type="evidence" value="ECO:0007669"/>
    <property type="project" value="GOC"/>
</dbReference>
<dbReference type="InterPro" id="IPR035969">
    <property type="entry name" value="Rab-GAP_TBC_sf"/>
</dbReference>
<dbReference type="Proteomes" id="UP000616769">
    <property type="component" value="Unassembled WGS sequence"/>
</dbReference>
<keyword evidence="3" id="KW-0217">Developmental protein</keyword>
<dbReference type="Pfam" id="PF00581">
    <property type="entry name" value="Rhodanese"/>
    <property type="match status" value="1"/>
</dbReference>
<dbReference type="SMART" id="SM01133">
    <property type="entry name" value="DeoC"/>
    <property type="match status" value="1"/>
</dbReference>
<sequence>MNWNSLQVCLGIKGRVKILEDIFDLPEQNLIRLDCQRLVKKLNNSDSEKLSILSDLESIITNFSRLNHSRYDSENGWIDLLETLIHLNIQRDELFKIFETIELRYIPKYYNCSRDSLEQSKTLLKQPFQLLHLFLLYHDPELCNHFDTIKLSPQDFASTWLRNLFCSLCDPLVSLRLLDTYFTYSNPFMIFYLTLVMILNFKSAFNQFKCRILNEFFFNFSDREEIQMKSTKQEIISILSRIPLSITESDIQDMFYIAEQHFLKQTPSSINNYQRVLFQVYPQSNNSLTDDNELICQDLSNFLCLPISVDELINSCKEKSNLHYFVVDCRPPDQYNNGHLCTAFHLDCSLMLHDPSAFTTAVQALLAAQKQAIEAGSIAAGEHLCFMGSGNDSDQEQCYVNMVVSSFLQKHHKFVSLLFGGYKSLHNMIMENQLDHLLFDHNQTDCLECISDKKNHHHHYQKKQSIHNTHSQSQRMSAEMKSGKDVDQIKSIFFQKFSNVVKPKITEMKEKLVEYVVNPSSLKPPVKHVSADNLGKRYKGSKFSLEDSMFDLDEHSDEYYYDNQMDINFEEWKKRPDVIGCFECSKIISNGMDTSGYLGLTHKNLYLFKHSRNKTGYGKLIVKRPLETIFQITSKRKCPEIITFKYGSPQFGQKNELSLDAKDSLILLEPFEVIRLIKQQVLADLILAVRCIDLTTLAADDSFSNVERLCDRAKNPLNVSTISKHLSQELDNEQDDQSDNSIETAAVCVYPYRVRDCKQSLEKIGSSRIRIASVVAGFPAGQCPITTTISDIKFAKESGANEIDIVLNRSLIISGQWPELFSEIKAITDQCHQLGLHLKVILSCDELLNLKNLYKASMCAMMAGADFIKTSTGKETINAKLVFGLIMARAIYDFFIATGKRVGLKPAGGIKTAEDALSWIYLVRFHIGPEWMTNRLFRLGASSLLNALESEIFKILHNRQPEPYELS</sequence>
<dbReference type="PANTHER" id="PTHR13297:SF5">
    <property type="entry name" value="TBC1 DOMAIN FAMILY MEMBER 23"/>
    <property type="match status" value="1"/>
</dbReference>
<dbReference type="PANTHER" id="PTHR13297">
    <property type="entry name" value="TBC1 DOMAIN FAMILY MEMBER 23-RELATED"/>
    <property type="match status" value="1"/>
</dbReference>
<comment type="subcellular location">
    <subcellularLocation>
        <location evidence="1">Golgi apparatus</location>
        <location evidence="1">trans-Golgi network</location>
    </subcellularLocation>
</comment>
<dbReference type="InterPro" id="IPR039755">
    <property type="entry name" value="TBC1D23"/>
</dbReference>
<dbReference type="OrthoDB" id="73307at2759"/>
<dbReference type="GO" id="GO:0046386">
    <property type="term" value="P:deoxyribose phosphate catabolic process"/>
    <property type="evidence" value="ECO:0007669"/>
    <property type="project" value="UniProtKB-UniPathway"/>
</dbReference>
<dbReference type="SUPFAM" id="SSF47923">
    <property type="entry name" value="Ypt/Rab-GAP domain of gyp1p"/>
    <property type="match status" value="1"/>
</dbReference>
<dbReference type="SUPFAM" id="SSF52821">
    <property type="entry name" value="Rhodanese/Cell cycle control phosphatase"/>
    <property type="match status" value="1"/>
</dbReference>
<comment type="caution">
    <text evidence="5">The sequence shown here is derived from an EMBL/GenBank/DDBJ whole genome shotgun (WGS) entry which is preliminary data.</text>
</comment>
<dbReference type="PROSITE" id="PS50206">
    <property type="entry name" value="RHODANESE_3"/>
    <property type="match status" value="1"/>
</dbReference>
<dbReference type="EMBL" id="JXLN01012343">
    <property type="protein sequence ID" value="KPM08375.1"/>
    <property type="molecule type" value="Genomic_DNA"/>
</dbReference>
<dbReference type="GO" id="GO:0005802">
    <property type="term" value="C:trans-Golgi network"/>
    <property type="evidence" value="ECO:0007669"/>
    <property type="project" value="TreeGrafter"/>
</dbReference>
<dbReference type="InterPro" id="IPR036873">
    <property type="entry name" value="Rhodanese-like_dom_sf"/>
</dbReference>
<dbReference type="Pfam" id="PF19430">
    <property type="entry name" value="TBC1D23_C"/>
    <property type="match status" value="1"/>
</dbReference>
<dbReference type="NCBIfam" id="TIGR00126">
    <property type="entry name" value="deoC"/>
    <property type="match status" value="1"/>
</dbReference>
<dbReference type="CDD" id="cd00959">
    <property type="entry name" value="DeoC"/>
    <property type="match status" value="1"/>
</dbReference>
<dbReference type="InterPro" id="IPR045799">
    <property type="entry name" value="TBC1D23_C"/>
</dbReference>
<dbReference type="PROSITE" id="PS50086">
    <property type="entry name" value="TBC_RABGAP"/>
    <property type="match status" value="1"/>
</dbReference>
<keyword evidence="4" id="KW-0333">Golgi apparatus</keyword>
<dbReference type="InterPro" id="IPR000195">
    <property type="entry name" value="Rab-GAP-TBC_dom"/>
</dbReference>
<organism evidence="5 6">
    <name type="scientific">Sarcoptes scabiei</name>
    <name type="common">Itch mite</name>
    <name type="synonym">Acarus scabiei</name>
    <dbReference type="NCBI Taxonomy" id="52283"/>
    <lineage>
        <taxon>Eukaryota</taxon>
        <taxon>Metazoa</taxon>
        <taxon>Ecdysozoa</taxon>
        <taxon>Arthropoda</taxon>
        <taxon>Chelicerata</taxon>
        <taxon>Arachnida</taxon>
        <taxon>Acari</taxon>
        <taxon>Acariformes</taxon>
        <taxon>Sarcoptiformes</taxon>
        <taxon>Astigmata</taxon>
        <taxon>Psoroptidia</taxon>
        <taxon>Sarcoptoidea</taxon>
        <taxon>Sarcoptidae</taxon>
        <taxon>Sarcoptinae</taxon>
        <taxon>Sarcoptes</taxon>
    </lineage>
</organism>
<dbReference type="GO" id="GO:0042147">
    <property type="term" value="P:retrograde transport, endosome to Golgi"/>
    <property type="evidence" value="ECO:0007669"/>
    <property type="project" value="InterPro"/>
</dbReference>
<protein>
    <recommendedName>
        <fullName evidence="2">TBC1 domain family member 23</fullName>
    </recommendedName>
</protein>
<dbReference type="GO" id="GO:0004139">
    <property type="term" value="F:deoxyribose-phosphate aldolase activity"/>
    <property type="evidence" value="ECO:0007669"/>
    <property type="project" value="InterPro"/>
</dbReference>
<evidence type="ECO:0000256" key="3">
    <source>
        <dbReference type="ARBA" id="ARBA00022473"/>
    </source>
</evidence>
<evidence type="ECO:0000256" key="1">
    <source>
        <dbReference type="ARBA" id="ARBA00004601"/>
    </source>
</evidence>
<dbReference type="InterPro" id="IPR011343">
    <property type="entry name" value="DeoC"/>
</dbReference>
<dbReference type="GO" id="GO:0099041">
    <property type="term" value="P:vesicle tethering to Golgi"/>
    <property type="evidence" value="ECO:0007669"/>
    <property type="project" value="TreeGrafter"/>
</dbReference>
<dbReference type="CDD" id="cd20788">
    <property type="entry name" value="TBC1D23_C-like"/>
    <property type="match status" value="1"/>
</dbReference>
<dbReference type="InterPro" id="IPR013785">
    <property type="entry name" value="Aldolase_TIM"/>
</dbReference>
<dbReference type="Pfam" id="PF01791">
    <property type="entry name" value="DeoC"/>
    <property type="match status" value="1"/>
</dbReference>
<evidence type="ECO:0000313" key="6">
    <source>
        <dbReference type="Proteomes" id="UP000616769"/>
    </source>
</evidence>
<gene>
    <name evidence="5" type="ORF">QR98_0068910</name>
</gene>
<name>A0A132ACR9_SARSC</name>
<dbReference type="Gene3D" id="1.10.472.80">
    <property type="entry name" value="Ypt/Rab-GAP domain of gyp1p, domain 3"/>
    <property type="match status" value="1"/>
</dbReference>
<reference evidence="5 6" key="1">
    <citation type="journal article" date="2015" name="Parasit. Vectors">
        <title>Draft genome of the scabies mite.</title>
        <authorList>
            <person name="Rider S.D.Jr."/>
            <person name="Morgan M.S."/>
            <person name="Arlian L.G."/>
        </authorList>
    </citation>
    <scope>NUCLEOTIDE SEQUENCE [LARGE SCALE GENOMIC DNA]</scope>
    <source>
        <strain evidence="5">Arlian Lab</strain>
    </source>
</reference>
<accession>A0A132ACR9</accession>
<evidence type="ECO:0000256" key="2">
    <source>
        <dbReference type="ARBA" id="ARBA00014207"/>
    </source>
</evidence>